<accession>A0A8N1SB46</accession>
<dbReference type="Proteomes" id="UP000504615">
    <property type="component" value="Unplaced"/>
</dbReference>
<organism evidence="3 4">
    <name type="scientific">Pogonomyrmex barbatus</name>
    <name type="common">red harvester ant</name>
    <dbReference type="NCBI Taxonomy" id="144034"/>
    <lineage>
        <taxon>Eukaryota</taxon>
        <taxon>Metazoa</taxon>
        <taxon>Ecdysozoa</taxon>
        <taxon>Arthropoda</taxon>
        <taxon>Hexapoda</taxon>
        <taxon>Insecta</taxon>
        <taxon>Pterygota</taxon>
        <taxon>Neoptera</taxon>
        <taxon>Endopterygota</taxon>
        <taxon>Hymenoptera</taxon>
        <taxon>Apocrita</taxon>
        <taxon>Aculeata</taxon>
        <taxon>Formicoidea</taxon>
        <taxon>Formicidae</taxon>
        <taxon>Myrmicinae</taxon>
        <taxon>Pogonomyrmex</taxon>
    </lineage>
</organism>
<keyword evidence="3" id="KW-1185">Reference proteome</keyword>
<evidence type="ECO:0000256" key="2">
    <source>
        <dbReference type="SAM" id="SignalP"/>
    </source>
</evidence>
<evidence type="ECO:0000313" key="4">
    <source>
        <dbReference type="RefSeq" id="XP_025075382.1"/>
    </source>
</evidence>
<feature type="compositionally biased region" description="Basic and acidic residues" evidence="1">
    <location>
        <begin position="29"/>
        <end position="63"/>
    </location>
</feature>
<evidence type="ECO:0000313" key="3">
    <source>
        <dbReference type="Proteomes" id="UP000504615"/>
    </source>
</evidence>
<gene>
    <name evidence="4" type="primary">LOC112552964</name>
</gene>
<feature type="region of interest" description="Disordered" evidence="1">
    <location>
        <begin position="28"/>
        <end position="78"/>
    </location>
</feature>
<keyword evidence="2" id="KW-0732">Signal</keyword>
<sequence length="78" mass="8781">MFLRIDDRLLRFGVLFLLWIGSSCQQEEDIPHNEPVHRRTSMMHEEPERSWLKGRKGGKEGITGEKGGGASDRTDGGA</sequence>
<reference evidence="4" key="1">
    <citation type="submission" date="2025-08" db="UniProtKB">
        <authorList>
            <consortium name="RefSeq"/>
        </authorList>
    </citation>
    <scope>IDENTIFICATION</scope>
</reference>
<name>A0A8N1SB46_9HYME</name>
<protein>
    <submittedName>
        <fullName evidence="4">Uncharacterized protein LOC112552964</fullName>
    </submittedName>
</protein>
<proteinExistence type="predicted"/>
<feature type="chain" id="PRO_5035463250" evidence="2">
    <location>
        <begin position="26"/>
        <end position="78"/>
    </location>
</feature>
<feature type="signal peptide" evidence="2">
    <location>
        <begin position="1"/>
        <end position="25"/>
    </location>
</feature>
<dbReference type="RefSeq" id="XP_025075382.1">
    <property type="nucleotide sequence ID" value="XM_025219597.1"/>
</dbReference>
<dbReference type="OrthoDB" id="6623283at2759"/>
<dbReference type="AlphaFoldDB" id="A0A8N1SB46"/>
<dbReference type="PROSITE" id="PS51257">
    <property type="entry name" value="PROKAR_LIPOPROTEIN"/>
    <property type="match status" value="1"/>
</dbReference>
<evidence type="ECO:0000256" key="1">
    <source>
        <dbReference type="SAM" id="MobiDB-lite"/>
    </source>
</evidence>
<dbReference type="GeneID" id="112552964"/>